<dbReference type="GO" id="GO:0051301">
    <property type="term" value="P:cell division"/>
    <property type="evidence" value="ECO:0007669"/>
    <property type="project" value="UniProtKB-KW"/>
</dbReference>
<evidence type="ECO:0000256" key="3">
    <source>
        <dbReference type="ARBA" id="ARBA00022454"/>
    </source>
</evidence>
<keyword evidence="5" id="KW-0132">Cell division</keyword>
<feature type="repeat" description="WD" evidence="16">
    <location>
        <begin position="235"/>
        <end position="260"/>
    </location>
</feature>
<evidence type="ECO:0000256" key="10">
    <source>
        <dbReference type="ARBA" id="ARBA00023242"/>
    </source>
</evidence>
<dbReference type="PANTHER" id="PTHR10971">
    <property type="entry name" value="MRNA EXPORT FACTOR AND BUB3"/>
    <property type="match status" value="1"/>
</dbReference>
<keyword evidence="11" id="KW-0469">Meiosis</keyword>
<dbReference type="InterPro" id="IPR015943">
    <property type="entry name" value="WD40/YVTN_repeat-like_dom_sf"/>
</dbReference>
<keyword evidence="12" id="KW-0131">Cell cycle</keyword>
<accession>A0A6F9D8E4</accession>
<evidence type="ECO:0000256" key="13">
    <source>
        <dbReference type="ARBA" id="ARBA00023328"/>
    </source>
</evidence>
<dbReference type="Pfam" id="PF00400">
    <property type="entry name" value="WD40"/>
    <property type="match status" value="3"/>
</dbReference>
<reference evidence="17" key="1">
    <citation type="submission" date="2020-04" db="EMBL/GenBank/DDBJ databases">
        <authorList>
            <person name="Neveu A P."/>
        </authorList>
    </citation>
    <scope>NUCLEOTIDE SEQUENCE</scope>
    <source>
        <tissue evidence="17">Whole embryo</tissue>
    </source>
</reference>
<evidence type="ECO:0000256" key="15">
    <source>
        <dbReference type="ARBA" id="ARBA00040107"/>
    </source>
</evidence>
<protein>
    <recommendedName>
        <fullName evidence="15">Mitotic checkpoint protein BUB3</fullName>
    </recommendedName>
</protein>
<keyword evidence="3" id="KW-0158">Chromosome</keyword>
<dbReference type="SUPFAM" id="SSF50978">
    <property type="entry name" value="WD40 repeat-like"/>
    <property type="match status" value="1"/>
</dbReference>
<keyword evidence="4 16" id="KW-0853">WD repeat</keyword>
<evidence type="ECO:0000256" key="5">
    <source>
        <dbReference type="ARBA" id="ARBA00022618"/>
    </source>
</evidence>
<feature type="repeat" description="WD" evidence="16">
    <location>
        <begin position="90"/>
        <end position="131"/>
    </location>
</feature>
<comment type="subcellular location">
    <subcellularLocation>
        <location evidence="2">Chromosome</location>
        <location evidence="2">Centromere</location>
        <location evidence="2">Kinetochore</location>
    </subcellularLocation>
    <subcellularLocation>
        <location evidence="1">Nucleus</location>
    </subcellularLocation>
</comment>
<dbReference type="GO" id="GO:0000776">
    <property type="term" value="C:kinetochore"/>
    <property type="evidence" value="ECO:0007669"/>
    <property type="project" value="UniProtKB-KW"/>
</dbReference>
<keyword evidence="9" id="KW-0995">Kinetochore</keyword>
<evidence type="ECO:0000256" key="11">
    <source>
        <dbReference type="ARBA" id="ARBA00023254"/>
    </source>
</evidence>
<keyword evidence="7" id="KW-0498">Mitosis</keyword>
<dbReference type="InterPro" id="IPR001680">
    <property type="entry name" value="WD40_rpt"/>
</dbReference>
<dbReference type="GO" id="GO:0005634">
    <property type="term" value="C:nucleus"/>
    <property type="evidence" value="ECO:0007669"/>
    <property type="project" value="UniProtKB-SubCell"/>
</dbReference>
<comment type="similarity">
    <text evidence="14">Belongs to the WD repeat BUB3 family.</text>
</comment>
<dbReference type="PROSITE" id="PS50082">
    <property type="entry name" value="WD_REPEATS_2"/>
    <property type="match status" value="2"/>
</dbReference>
<evidence type="ECO:0000313" key="17">
    <source>
        <dbReference type="EMBL" id="CAB3226497.1"/>
    </source>
</evidence>
<dbReference type="AlphaFoldDB" id="A0A6F9D8E4"/>
<keyword evidence="6" id="KW-0677">Repeat</keyword>
<organism evidence="17">
    <name type="scientific">Phallusia mammillata</name>
    <dbReference type="NCBI Taxonomy" id="59560"/>
    <lineage>
        <taxon>Eukaryota</taxon>
        <taxon>Metazoa</taxon>
        <taxon>Chordata</taxon>
        <taxon>Tunicata</taxon>
        <taxon>Ascidiacea</taxon>
        <taxon>Phlebobranchia</taxon>
        <taxon>Ascidiidae</taxon>
        <taxon>Phallusia</taxon>
    </lineage>
</organism>
<sequence>MSNEFKLNECPKDGISSVKFSPSTAQFLLASSWDVSVRLYDITENTCRFRYDHKAPVLDCCFSDSVHAWSGALDGSLLMYDFNMGRESLAGMHNAAIRCVEYCSETNVIATGGWDETVKLWDPRNKSSIGSYSQPGKVYTMSVCGHRLIVGTSGKSVVVWDLRNMGYVEQRRESSLKYQTRCIRSFPNKQGFVLSSIEGRVAVEYLDPSAEEQKKKYAFKCHRIKEDGIERIFSVHTIAFHNRYNTFATGGADGFVNMWDGFNKKRLCQFHRFPAPVSSVAFSDDGSVLAVAASPLYSSDLEPNRDVEDAIFIRHVTDAETKPKSSS</sequence>
<keyword evidence="13" id="KW-0137">Centromere</keyword>
<dbReference type="PROSITE" id="PS50294">
    <property type="entry name" value="WD_REPEATS_REGION"/>
    <property type="match status" value="1"/>
</dbReference>
<evidence type="ECO:0000256" key="1">
    <source>
        <dbReference type="ARBA" id="ARBA00004123"/>
    </source>
</evidence>
<evidence type="ECO:0000256" key="12">
    <source>
        <dbReference type="ARBA" id="ARBA00023306"/>
    </source>
</evidence>
<proteinExistence type="evidence at transcript level"/>
<evidence type="ECO:0000256" key="7">
    <source>
        <dbReference type="ARBA" id="ARBA00022776"/>
    </source>
</evidence>
<dbReference type="GO" id="GO:0007059">
    <property type="term" value="P:chromosome segregation"/>
    <property type="evidence" value="ECO:0007669"/>
    <property type="project" value="UniProtKB-KW"/>
</dbReference>
<evidence type="ECO:0000256" key="9">
    <source>
        <dbReference type="ARBA" id="ARBA00022838"/>
    </source>
</evidence>
<keyword evidence="10" id="KW-0539">Nucleus</keyword>
<evidence type="ECO:0000256" key="6">
    <source>
        <dbReference type="ARBA" id="ARBA00022737"/>
    </source>
</evidence>
<evidence type="ECO:0000256" key="4">
    <source>
        <dbReference type="ARBA" id="ARBA00022574"/>
    </source>
</evidence>
<evidence type="ECO:0000256" key="2">
    <source>
        <dbReference type="ARBA" id="ARBA00004629"/>
    </source>
</evidence>
<dbReference type="FunFam" id="2.130.10.10:FF:000047">
    <property type="entry name" value="Mitotic checkpoint protein bub3, putative"/>
    <property type="match status" value="1"/>
</dbReference>
<dbReference type="GO" id="GO:0051321">
    <property type="term" value="P:meiotic cell cycle"/>
    <property type="evidence" value="ECO:0007669"/>
    <property type="project" value="UniProtKB-KW"/>
</dbReference>
<evidence type="ECO:0000256" key="14">
    <source>
        <dbReference type="ARBA" id="ARBA00037960"/>
    </source>
</evidence>
<gene>
    <name evidence="17" type="primary">Bub3</name>
</gene>
<dbReference type="Gene3D" id="2.130.10.10">
    <property type="entry name" value="YVTN repeat-like/Quinoprotein amine dehydrogenase"/>
    <property type="match status" value="1"/>
</dbReference>
<evidence type="ECO:0000256" key="16">
    <source>
        <dbReference type="PROSITE-ProRule" id="PRU00221"/>
    </source>
</evidence>
<dbReference type="EMBL" id="LR783414">
    <property type="protein sequence ID" value="CAB3226497.1"/>
    <property type="molecule type" value="mRNA"/>
</dbReference>
<dbReference type="InterPro" id="IPR020472">
    <property type="entry name" value="WD40_PAC1"/>
</dbReference>
<keyword evidence="8" id="KW-0159">Chromosome partition</keyword>
<dbReference type="SMART" id="SM00320">
    <property type="entry name" value="WD40"/>
    <property type="match status" value="6"/>
</dbReference>
<evidence type="ECO:0000256" key="8">
    <source>
        <dbReference type="ARBA" id="ARBA00022829"/>
    </source>
</evidence>
<dbReference type="PRINTS" id="PR00320">
    <property type="entry name" value="GPROTEINBRPT"/>
</dbReference>
<name>A0A6F9D8E4_9ASCI</name>
<dbReference type="InterPro" id="IPR036322">
    <property type="entry name" value="WD40_repeat_dom_sf"/>
</dbReference>